<sequence>MDTAAAAVVVSAAVLGAVLLGGGTPGAGPDVSAASSPVPPGLNGPDGPNGTNRPRGGESEPSGDRGRTGNRPRPTVEGWKAVVNSEAGVAFDVPAGWTLRPPGRVGHAARKRTPPAADPCSRRGPARS</sequence>
<dbReference type="Proteomes" id="UP000249616">
    <property type="component" value="Chromosome"/>
</dbReference>
<dbReference type="AlphaFoldDB" id="A0A2Z4J6G6"/>
<feature type="domain" description="DUF8017" evidence="2">
    <location>
        <begin position="73"/>
        <end position="107"/>
    </location>
</feature>
<dbReference type="InterPro" id="IPR058330">
    <property type="entry name" value="DUF8017"/>
</dbReference>
<organism evidence="3 4">
    <name type="scientific">Streptomyces cadmiisoli</name>
    <dbReference type="NCBI Taxonomy" id="2184053"/>
    <lineage>
        <taxon>Bacteria</taxon>
        <taxon>Bacillati</taxon>
        <taxon>Actinomycetota</taxon>
        <taxon>Actinomycetes</taxon>
        <taxon>Kitasatosporales</taxon>
        <taxon>Streptomycetaceae</taxon>
        <taxon>Streptomyces</taxon>
        <taxon>Streptomyces aurantiacus group</taxon>
    </lineage>
</organism>
<feature type="region of interest" description="Disordered" evidence="1">
    <location>
        <begin position="94"/>
        <end position="128"/>
    </location>
</feature>
<reference evidence="3 4" key="1">
    <citation type="journal article" date="2019" name="Int. J. Syst. Evol. Microbiol.">
        <title>Streptomyces cadmiisoli sp. nov., a novel actinomycete isolated from cadmium-contaminated soil.</title>
        <authorList>
            <person name="Li K."/>
            <person name="Tang X."/>
            <person name="Zhao J."/>
            <person name="Guo Y."/>
            <person name="Tang Y."/>
            <person name="Gao J."/>
        </authorList>
    </citation>
    <scope>NUCLEOTIDE SEQUENCE [LARGE SCALE GENOMIC DNA]</scope>
    <source>
        <strain evidence="3 4">ZFG47</strain>
    </source>
</reference>
<dbReference type="Pfam" id="PF26056">
    <property type="entry name" value="DUF8017"/>
    <property type="match status" value="1"/>
</dbReference>
<gene>
    <name evidence="3" type="ORF">DN051_32445</name>
</gene>
<accession>A0A2Z4J6G6</accession>
<keyword evidence="4" id="KW-1185">Reference proteome</keyword>
<evidence type="ECO:0000259" key="2">
    <source>
        <dbReference type="Pfam" id="PF26056"/>
    </source>
</evidence>
<evidence type="ECO:0000256" key="1">
    <source>
        <dbReference type="SAM" id="MobiDB-lite"/>
    </source>
</evidence>
<evidence type="ECO:0000313" key="4">
    <source>
        <dbReference type="Proteomes" id="UP000249616"/>
    </source>
</evidence>
<name>A0A2Z4J6G6_9ACTN</name>
<feature type="compositionally biased region" description="Low complexity" evidence="1">
    <location>
        <begin position="27"/>
        <end position="36"/>
    </location>
</feature>
<proteinExistence type="predicted"/>
<protein>
    <recommendedName>
        <fullName evidence="2">DUF8017 domain-containing protein</fullName>
    </recommendedName>
</protein>
<dbReference type="KEGG" id="scad:DN051_32445"/>
<feature type="region of interest" description="Disordered" evidence="1">
    <location>
        <begin position="21"/>
        <end position="79"/>
    </location>
</feature>
<dbReference type="EMBL" id="CP030073">
    <property type="protein sequence ID" value="AWW40805.1"/>
    <property type="molecule type" value="Genomic_DNA"/>
</dbReference>
<feature type="compositionally biased region" description="Low complexity" evidence="1">
    <location>
        <begin position="43"/>
        <end position="52"/>
    </location>
</feature>
<evidence type="ECO:0000313" key="3">
    <source>
        <dbReference type="EMBL" id="AWW40805.1"/>
    </source>
</evidence>
<feature type="compositionally biased region" description="Basic and acidic residues" evidence="1">
    <location>
        <begin position="55"/>
        <end position="67"/>
    </location>
</feature>